<feature type="compositionally biased region" description="Basic and acidic residues" evidence="5">
    <location>
        <begin position="288"/>
        <end position="300"/>
    </location>
</feature>
<name>A0A9J6BXJ1_POLVA</name>
<keyword evidence="7" id="KW-1185">Reference proteome</keyword>
<sequence>MDMLTEKSCLEEISTLVFDSEQKVSLKTISNNWQLSTAIAKDVLEKWLSQNQKHIKELVKEFIVQGINSKEIFTISVVAEEVKDKLASKWKNFSSWPYSIETKSNSRSLNIPKYEPIEIKNIKINPGTRDFQVYIKTEPSSSNFSLDKPEIEVKEETNKLKRAASTEGSTKKKPANKKIKLKDSSNKKRSRIQVIDDSSEEEQNEEELINERESKFIKFDREFTPESNVDRSPQETKEVLPENTSEVKKEPKNKAKRYVTKRFETVDGFISTERVLEEYSASEDENDENKKKNFPPKEKVSPIVEKVPQQKKSTKAKAKPKEKETIGKSKQRSIMSFFSKK</sequence>
<dbReference type="GO" id="GO:0043625">
    <property type="term" value="C:delta DNA polymerase complex"/>
    <property type="evidence" value="ECO:0007669"/>
    <property type="project" value="InterPro"/>
</dbReference>
<dbReference type="InterPro" id="IPR019038">
    <property type="entry name" value="POLD3"/>
</dbReference>
<dbReference type="Pfam" id="PF09507">
    <property type="entry name" value="CDC27"/>
    <property type="match status" value="1"/>
</dbReference>
<feature type="compositionally biased region" description="Polar residues" evidence="5">
    <location>
        <begin position="332"/>
        <end position="341"/>
    </location>
</feature>
<feature type="compositionally biased region" description="Basic and acidic residues" evidence="5">
    <location>
        <begin position="209"/>
        <end position="253"/>
    </location>
</feature>
<evidence type="ECO:0000256" key="5">
    <source>
        <dbReference type="SAM" id="MobiDB-lite"/>
    </source>
</evidence>
<accession>A0A9J6BXJ1</accession>
<dbReference type="GO" id="GO:1904161">
    <property type="term" value="P:DNA synthesis involved in UV-damage excision repair"/>
    <property type="evidence" value="ECO:0007669"/>
    <property type="project" value="TreeGrafter"/>
</dbReference>
<reference evidence="6" key="1">
    <citation type="submission" date="2021-03" db="EMBL/GenBank/DDBJ databases">
        <title>Chromosome level genome of the anhydrobiotic midge Polypedilum vanderplanki.</title>
        <authorList>
            <person name="Yoshida Y."/>
            <person name="Kikawada T."/>
            <person name="Gusev O."/>
        </authorList>
    </citation>
    <scope>NUCLEOTIDE SEQUENCE</scope>
    <source>
        <strain evidence="6">NIAS01</strain>
        <tissue evidence="6">Whole body or cell culture</tissue>
    </source>
</reference>
<evidence type="ECO:0000256" key="4">
    <source>
        <dbReference type="ARBA" id="ARBA00023242"/>
    </source>
</evidence>
<protein>
    <recommendedName>
        <fullName evidence="2">DNA polymerase delta subunit 3</fullName>
    </recommendedName>
</protein>
<dbReference type="PANTHER" id="PTHR17598:SF13">
    <property type="entry name" value="DNA POLYMERASE DELTA SUBUNIT 3"/>
    <property type="match status" value="1"/>
</dbReference>
<comment type="subcellular location">
    <subcellularLocation>
        <location evidence="1">Nucleus</location>
    </subcellularLocation>
</comment>
<dbReference type="EMBL" id="JADBJN010000002">
    <property type="protein sequence ID" value="KAG5674253.1"/>
    <property type="molecule type" value="Genomic_DNA"/>
</dbReference>
<feature type="compositionally biased region" description="Basic residues" evidence="5">
    <location>
        <begin position="171"/>
        <end position="180"/>
    </location>
</feature>
<evidence type="ECO:0000256" key="1">
    <source>
        <dbReference type="ARBA" id="ARBA00004123"/>
    </source>
</evidence>
<organism evidence="6 7">
    <name type="scientific">Polypedilum vanderplanki</name>
    <name type="common">Sleeping chironomid midge</name>
    <dbReference type="NCBI Taxonomy" id="319348"/>
    <lineage>
        <taxon>Eukaryota</taxon>
        <taxon>Metazoa</taxon>
        <taxon>Ecdysozoa</taxon>
        <taxon>Arthropoda</taxon>
        <taxon>Hexapoda</taxon>
        <taxon>Insecta</taxon>
        <taxon>Pterygota</taxon>
        <taxon>Neoptera</taxon>
        <taxon>Endopterygota</taxon>
        <taxon>Diptera</taxon>
        <taxon>Nematocera</taxon>
        <taxon>Chironomoidea</taxon>
        <taxon>Chironomidae</taxon>
        <taxon>Chironominae</taxon>
        <taxon>Polypedilum</taxon>
        <taxon>Polypedilum</taxon>
    </lineage>
</organism>
<gene>
    <name evidence="6" type="ORF">PVAND_004233</name>
</gene>
<evidence type="ECO:0000256" key="2">
    <source>
        <dbReference type="ARBA" id="ARBA00017589"/>
    </source>
</evidence>
<dbReference type="GO" id="GO:0006271">
    <property type="term" value="P:DNA strand elongation involved in DNA replication"/>
    <property type="evidence" value="ECO:0007669"/>
    <property type="project" value="TreeGrafter"/>
</dbReference>
<keyword evidence="4" id="KW-0539">Nucleus</keyword>
<dbReference type="OrthoDB" id="514823at2759"/>
<feature type="region of interest" description="Disordered" evidence="5">
    <location>
        <begin position="155"/>
        <end position="254"/>
    </location>
</feature>
<feature type="region of interest" description="Disordered" evidence="5">
    <location>
        <begin position="277"/>
        <end position="341"/>
    </location>
</feature>
<feature type="compositionally biased region" description="Acidic residues" evidence="5">
    <location>
        <begin position="197"/>
        <end position="208"/>
    </location>
</feature>
<dbReference type="InterPro" id="IPR041913">
    <property type="entry name" value="POLD3_sf"/>
</dbReference>
<dbReference type="Proteomes" id="UP001107558">
    <property type="component" value="Chromosome 2"/>
</dbReference>
<comment type="caution">
    <text evidence="6">The sequence shown here is derived from an EMBL/GenBank/DDBJ whole genome shotgun (WGS) entry which is preliminary data.</text>
</comment>
<proteinExistence type="predicted"/>
<dbReference type="AlphaFoldDB" id="A0A9J6BXJ1"/>
<evidence type="ECO:0000313" key="6">
    <source>
        <dbReference type="EMBL" id="KAG5674253.1"/>
    </source>
</evidence>
<keyword evidence="3" id="KW-0235">DNA replication</keyword>
<evidence type="ECO:0000313" key="7">
    <source>
        <dbReference type="Proteomes" id="UP001107558"/>
    </source>
</evidence>
<dbReference type="GO" id="GO:0006297">
    <property type="term" value="P:nucleotide-excision repair, DNA gap filling"/>
    <property type="evidence" value="ECO:0007669"/>
    <property type="project" value="TreeGrafter"/>
</dbReference>
<dbReference type="Gene3D" id="3.90.1030.20">
    <property type="entry name" value="DNA polymerase delta, p66 (Cdc27) subunit, wHTH domain"/>
    <property type="match status" value="1"/>
</dbReference>
<evidence type="ECO:0000256" key="3">
    <source>
        <dbReference type="ARBA" id="ARBA00022705"/>
    </source>
</evidence>
<dbReference type="PANTHER" id="PTHR17598">
    <property type="entry name" value="DNA POLYMERASE DELTA SUBUNIT 3"/>
    <property type="match status" value="1"/>
</dbReference>
<dbReference type="GO" id="GO:0003887">
    <property type="term" value="F:DNA-directed DNA polymerase activity"/>
    <property type="evidence" value="ECO:0007669"/>
    <property type="project" value="TreeGrafter"/>
</dbReference>